<dbReference type="AlphaFoldDB" id="A0A5B0N4S8"/>
<evidence type="ECO:0000313" key="2">
    <source>
        <dbReference type="Proteomes" id="UP000325313"/>
    </source>
</evidence>
<protein>
    <submittedName>
        <fullName evidence="1">Uncharacterized protein</fullName>
    </submittedName>
</protein>
<comment type="caution">
    <text evidence="1">The sequence shown here is derived from an EMBL/GenBank/DDBJ whole genome shotgun (WGS) entry which is preliminary data.</text>
</comment>
<reference evidence="1 2" key="1">
    <citation type="submission" date="2019-05" db="EMBL/GenBank/DDBJ databases">
        <title>Emergence of the Ug99 lineage of the wheat stem rust pathogen through somatic hybridization.</title>
        <authorList>
            <person name="Li F."/>
            <person name="Upadhyaya N.M."/>
            <person name="Sperschneider J."/>
            <person name="Matny O."/>
            <person name="Nguyen-Phuc H."/>
            <person name="Mago R."/>
            <person name="Raley C."/>
            <person name="Miller M.E."/>
            <person name="Silverstein K.A.T."/>
            <person name="Henningsen E."/>
            <person name="Hirsch C.D."/>
            <person name="Visser B."/>
            <person name="Pretorius Z.A."/>
            <person name="Steffenson B.J."/>
            <person name="Schwessinger B."/>
            <person name="Dodds P.N."/>
            <person name="Figueroa M."/>
        </authorList>
    </citation>
    <scope>NUCLEOTIDE SEQUENCE [LARGE SCALE GENOMIC DNA]</scope>
    <source>
        <strain evidence="1 2">Ug99</strain>
    </source>
</reference>
<evidence type="ECO:0000313" key="1">
    <source>
        <dbReference type="EMBL" id="KAA1083553.1"/>
    </source>
</evidence>
<gene>
    <name evidence="1" type="ORF">PGTUg99_036075</name>
</gene>
<feature type="non-terminal residue" evidence="1">
    <location>
        <position position="1"/>
    </location>
</feature>
<organism evidence="1 2">
    <name type="scientific">Puccinia graminis f. sp. tritici</name>
    <dbReference type="NCBI Taxonomy" id="56615"/>
    <lineage>
        <taxon>Eukaryota</taxon>
        <taxon>Fungi</taxon>
        <taxon>Dikarya</taxon>
        <taxon>Basidiomycota</taxon>
        <taxon>Pucciniomycotina</taxon>
        <taxon>Pucciniomycetes</taxon>
        <taxon>Pucciniales</taxon>
        <taxon>Pucciniaceae</taxon>
        <taxon>Puccinia</taxon>
    </lineage>
</organism>
<sequence length="103" mass="11391">IYFCIVLIHQLAHCQTLSSVKTIQFVKHTGVRDTGYVNLLKDQYTTGASQRQPARYLDGQTSLRQTSQTFLSADIKLAALKPGGWRGRGVDPCPPGGMWVAQQ</sequence>
<accession>A0A5B0N4S8</accession>
<name>A0A5B0N4S8_PUCGR</name>
<dbReference type="EMBL" id="VDEP01000438">
    <property type="protein sequence ID" value="KAA1083553.1"/>
    <property type="molecule type" value="Genomic_DNA"/>
</dbReference>
<dbReference type="Proteomes" id="UP000325313">
    <property type="component" value="Unassembled WGS sequence"/>
</dbReference>
<proteinExistence type="predicted"/>